<sequence>MVDYIKQIYPRLDEEKISLCAFSFDIFRDIHQLNEFLDRFFEWVDRDDVDLNDESIKSFVKTIVDYLLESNDHLVFSQRLYPWIRDYTPPETILNDKSPKTKSEIKLELLSTPTPIRLVDYYESGFLVKMLKSNNQSIITNILSLVLKYNLFSFVTDYDNSYPHIYHYKNKTEIFQNLGYQHSIFPIKPIEDAINNGIINGDNLPKQIFNLLIGIKSSISHIINLYGMDHRYMCSINSESLGPLLRLAIRFGNEKKFSLIKFLYNQTFIILGELEKSEYEDCCKYKDVYKQFHQFFFGQFQIVKPWLNYNQISDKIFVDDQNQIYEDYISYFGQNDFDSQAIQFFLDGTKSLLGSKETIRVALGALSSICDSEIINEHLLIIYNKLTKIIEIFDDIDLYEIAQRILIFIVRKYKNYPESLADQCTSTLLKRNSEEEYLNKLTYIVYSVIMQYCSYTLVKEYFSDILVKMINDGETKLVNEMVMPMDGKFSQHEKFDFLYNLLLINVKYRYRNLCPLVESLVHYNKDHTLLVPIANQILEKMNFYSLNQYQFTILLKLYQLSHVQKLQEYLFCEDIYNDKQKLYSIDDYATFEYIINNIDKCTFLNPEYWVLYKCIIEKGWSDLILKKLEMYMEEYIYISYQYKERLCNFFNTFQSLLNMDKVIQDFILQYLGFCSYNDCIPHSIIADISNNYGPIISKFYIGFSGFYRELIPKMGVYLIDTHYQLFFTSDSKFYIDTKNSGVNQNENLELNLLFIETSLQSFEMSKLFSGDVCRFVSFFSVIDDTHSPRFQNIKSLMVENFKQMCSQTKTILLDYIVSELHANLDRPKQWNYLFDQSQTNFNYQPTPSTNIISTINTSTAIVSDDLVYHHLSSPTCTDTELQANIGLSFLQLPTIIIKTIIQIGDMVNVEAIKTLALISKYFHKMVIQWMTTEMFCQLKPKLGFEVNNSSPYSLLHKGVYKMKYNSFIYYKNQESREEILYQVSSLEFRSNLLYLINRDLPNLSDLTLEFKENKCKMFNSAIENLIDHCPNLRSCCINIINAQKVETLIPIFRKLDQLPLLSKITVNLYDKVPPSTKNLLDNYFLKITKRYFFYFILQRLGVQMDKYLIDTPVQHIIHREKEIKEIYDHLNRDSIVIVDGIGKTQTIYSYAQKYKLDYDFTYEYGDQCTQLEMLSISTQAWFNEDFVNIEQFRETMDKTEKKWLVVVSVPELLIDIYGDTLPIPLNKKPNHHIIFVSEVPHPLQVNCETVHVPPFDNELSIQLFTKLQAFEKTQNEDIQKKLVDLCNGNPQLIYLVSKYINHHHSEEDIHQLIKSLEPFRDVKELILSTMIKLSVEKVKAHVNYIDCLFKVLIHIGNLPSSMDLVKELGDQATLLIKIPKISETKLESFITLLVDYGLFEKDSIFDGKNKLIDIHNHIGTILRTQESSEMDFMMFIVFMRNVAPYLPNDTIIILSQLCYYFDRHFQNLKPNMQMCLLLTLLEIQSAINTDTTKLKNMLALTYNLNDFNGLKETSEYKLTIGNSHMVLGETLTAAKYYEEIVKQVEPESPNYLQYYGYLINAYLSIPKKEYILKALGHLKHIEKYALGPKESTYREPFLRLYVIAYTILDDTKNKNFYTKKFQKETSFPDKFDQEIELLDEQAKIFRDAMNQLSSNLIQPISIILGSGAVLLLSYVAYKYFISK</sequence>
<evidence type="ECO:0000313" key="3">
    <source>
        <dbReference type="Proteomes" id="UP000076078"/>
    </source>
</evidence>
<organism evidence="2 3">
    <name type="scientific">Tieghemostelium lacteum</name>
    <name type="common">Slime mold</name>
    <name type="synonym">Dictyostelium lacteum</name>
    <dbReference type="NCBI Taxonomy" id="361077"/>
    <lineage>
        <taxon>Eukaryota</taxon>
        <taxon>Amoebozoa</taxon>
        <taxon>Evosea</taxon>
        <taxon>Eumycetozoa</taxon>
        <taxon>Dictyostelia</taxon>
        <taxon>Dictyosteliales</taxon>
        <taxon>Raperosteliaceae</taxon>
        <taxon>Tieghemostelium</taxon>
    </lineage>
</organism>
<accession>A0A151Z7D2</accession>
<reference evidence="2 3" key="1">
    <citation type="submission" date="2015-12" db="EMBL/GenBank/DDBJ databases">
        <title>Dictyostelia acquired genes for synthesis and detection of signals that induce cell-type specialization by lateral gene transfer from prokaryotes.</title>
        <authorList>
            <person name="Gloeckner G."/>
            <person name="Schaap P."/>
        </authorList>
    </citation>
    <scope>NUCLEOTIDE SEQUENCE [LARGE SCALE GENOMIC DNA]</scope>
    <source>
        <strain evidence="2 3">TK</strain>
    </source>
</reference>
<comment type="caution">
    <text evidence="2">The sequence shown here is derived from an EMBL/GenBank/DDBJ whole genome shotgun (WGS) entry which is preliminary data.</text>
</comment>
<keyword evidence="1" id="KW-0812">Transmembrane</keyword>
<keyword evidence="3" id="KW-1185">Reference proteome</keyword>
<dbReference type="InterPro" id="IPR027417">
    <property type="entry name" value="P-loop_NTPase"/>
</dbReference>
<dbReference type="Proteomes" id="UP000076078">
    <property type="component" value="Unassembled WGS sequence"/>
</dbReference>
<keyword evidence="1" id="KW-1133">Transmembrane helix</keyword>
<feature type="transmembrane region" description="Helical" evidence="1">
    <location>
        <begin position="1656"/>
        <end position="1677"/>
    </location>
</feature>
<dbReference type="InParanoid" id="A0A151Z7D2"/>
<name>A0A151Z7D2_TIELA</name>
<keyword evidence="1" id="KW-0472">Membrane</keyword>
<proteinExistence type="predicted"/>
<dbReference type="SUPFAM" id="SSF52540">
    <property type="entry name" value="P-loop containing nucleoside triphosphate hydrolases"/>
    <property type="match status" value="1"/>
</dbReference>
<protein>
    <submittedName>
        <fullName evidence="2">Uncharacterized protein</fullName>
    </submittedName>
</protein>
<evidence type="ECO:0000256" key="1">
    <source>
        <dbReference type="SAM" id="Phobius"/>
    </source>
</evidence>
<dbReference type="EMBL" id="LODT01000039">
    <property type="protein sequence ID" value="KYQ89845.1"/>
    <property type="molecule type" value="Genomic_DNA"/>
</dbReference>
<evidence type="ECO:0000313" key="2">
    <source>
        <dbReference type="EMBL" id="KYQ89845.1"/>
    </source>
</evidence>
<gene>
    <name evidence="2" type="ORF">DLAC_11790</name>
</gene>